<dbReference type="PANTHER" id="PTHR30055">
    <property type="entry name" value="HTH-TYPE TRANSCRIPTIONAL REGULATOR RUTR"/>
    <property type="match status" value="1"/>
</dbReference>
<keyword evidence="1" id="KW-0805">Transcription regulation</keyword>
<dbReference type="GO" id="GO:0003700">
    <property type="term" value="F:DNA-binding transcription factor activity"/>
    <property type="evidence" value="ECO:0007669"/>
    <property type="project" value="TreeGrafter"/>
</dbReference>
<dbReference type="OrthoDB" id="5242485at2"/>
<evidence type="ECO:0000256" key="4">
    <source>
        <dbReference type="PROSITE-ProRule" id="PRU00335"/>
    </source>
</evidence>
<dbReference type="eggNOG" id="COG1309">
    <property type="taxonomic scope" value="Bacteria"/>
</dbReference>
<dbReference type="AlphaFoldDB" id="C7Q6M1"/>
<dbReference type="InParanoid" id="C7Q6M1"/>
<feature type="compositionally biased region" description="Pro residues" evidence="5">
    <location>
        <begin position="1"/>
        <end position="10"/>
    </location>
</feature>
<keyword evidence="3" id="KW-0804">Transcription</keyword>
<evidence type="ECO:0000259" key="6">
    <source>
        <dbReference type="PROSITE" id="PS50977"/>
    </source>
</evidence>
<dbReference type="InterPro" id="IPR050109">
    <property type="entry name" value="HTH-type_TetR-like_transc_reg"/>
</dbReference>
<feature type="region of interest" description="Disordered" evidence="5">
    <location>
        <begin position="1"/>
        <end position="20"/>
    </location>
</feature>
<dbReference type="InterPro" id="IPR009057">
    <property type="entry name" value="Homeodomain-like_sf"/>
</dbReference>
<dbReference type="STRING" id="479433.Caci_5197"/>
<dbReference type="Gene3D" id="1.10.357.10">
    <property type="entry name" value="Tetracycline Repressor, domain 2"/>
    <property type="match status" value="1"/>
</dbReference>
<evidence type="ECO:0000256" key="2">
    <source>
        <dbReference type="ARBA" id="ARBA00023125"/>
    </source>
</evidence>
<dbReference type="RefSeq" id="WP_015793785.1">
    <property type="nucleotide sequence ID" value="NC_013131.1"/>
</dbReference>
<dbReference type="Pfam" id="PF00440">
    <property type="entry name" value="TetR_N"/>
    <property type="match status" value="1"/>
</dbReference>
<feature type="DNA-binding region" description="H-T-H motif" evidence="4">
    <location>
        <begin position="47"/>
        <end position="66"/>
    </location>
</feature>
<dbReference type="SUPFAM" id="SSF48498">
    <property type="entry name" value="Tetracyclin repressor-like, C-terminal domain"/>
    <property type="match status" value="1"/>
</dbReference>
<accession>C7Q6M1</accession>
<dbReference type="SUPFAM" id="SSF46689">
    <property type="entry name" value="Homeodomain-like"/>
    <property type="match status" value="1"/>
</dbReference>
<dbReference type="PRINTS" id="PR00455">
    <property type="entry name" value="HTHTETR"/>
</dbReference>
<feature type="domain" description="HTH tetR-type" evidence="6">
    <location>
        <begin position="24"/>
        <end position="84"/>
    </location>
</feature>
<evidence type="ECO:0000313" key="8">
    <source>
        <dbReference type="Proteomes" id="UP000000851"/>
    </source>
</evidence>
<dbReference type="Proteomes" id="UP000000851">
    <property type="component" value="Chromosome"/>
</dbReference>
<name>C7Q6M1_CATAD</name>
<sequence>MDPDTLPAPLPRGNHGLSREEVSAAQRTRLLNGMLEVVAERGYAAATVGAVLSRARISRQTFYEHFTDKQDCFLAAFDRSADRFALLIEHSLGSPKDPALQRLDRIIEAYLGALAANPTLARIFMIEIYAAGYPAVSRRLARAEAFAAILAEAVTIGRPWRGGLDPLFVARAVTGAVSGLVTEQINAGEIKSLPELRPQIVAFVAGLSAED</sequence>
<evidence type="ECO:0000256" key="1">
    <source>
        <dbReference type="ARBA" id="ARBA00023015"/>
    </source>
</evidence>
<protein>
    <submittedName>
        <fullName evidence="7">Transcriptional regulator, TetR family</fullName>
    </submittedName>
</protein>
<dbReference type="PANTHER" id="PTHR30055:SF238">
    <property type="entry name" value="MYCOFACTOCIN BIOSYNTHESIS TRANSCRIPTIONAL REGULATOR MFTR-RELATED"/>
    <property type="match status" value="1"/>
</dbReference>
<keyword evidence="2 4" id="KW-0238">DNA-binding</keyword>
<dbReference type="KEGG" id="cai:Caci_5197"/>
<evidence type="ECO:0000313" key="7">
    <source>
        <dbReference type="EMBL" id="ACU74056.1"/>
    </source>
</evidence>
<organism evidence="7 8">
    <name type="scientific">Catenulispora acidiphila (strain DSM 44928 / JCM 14897 / NBRC 102108 / NRRL B-24433 / ID139908)</name>
    <dbReference type="NCBI Taxonomy" id="479433"/>
    <lineage>
        <taxon>Bacteria</taxon>
        <taxon>Bacillati</taxon>
        <taxon>Actinomycetota</taxon>
        <taxon>Actinomycetes</taxon>
        <taxon>Catenulisporales</taxon>
        <taxon>Catenulisporaceae</taxon>
        <taxon>Catenulispora</taxon>
    </lineage>
</organism>
<evidence type="ECO:0000256" key="3">
    <source>
        <dbReference type="ARBA" id="ARBA00023163"/>
    </source>
</evidence>
<dbReference type="InterPro" id="IPR001647">
    <property type="entry name" value="HTH_TetR"/>
</dbReference>
<reference evidence="7 8" key="1">
    <citation type="journal article" date="2009" name="Stand. Genomic Sci.">
        <title>Complete genome sequence of Catenulispora acidiphila type strain (ID 139908).</title>
        <authorList>
            <person name="Copeland A."/>
            <person name="Lapidus A."/>
            <person name="Glavina Del Rio T."/>
            <person name="Nolan M."/>
            <person name="Lucas S."/>
            <person name="Chen F."/>
            <person name="Tice H."/>
            <person name="Cheng J.F."/>
            <person name="Bruce D."/>
            <person name="Goodwin L."/>
            <person name="Pitluck S."/>
            <person name="Mikhailova N."/>
            <person name="Pati A."/>
            <person name="Ivanova N."/>
            <person name="Mavromatis K."/>
            <person name="Chen A."/>
            <person name="Palaniappan K."/>
            <person name="Chain P."/>
            <person name="Land M."/>
            <person name="Hauser L."/>
            <person name="Chang Y.J."/>
            <person name="Jeffries C.D."/>
            <person name="Chertkov O."/>
            <person name="Brettin T."/>
            <person name="Detter J.C."/>
            <person name="Han C."/>
            <person name="Ali Z."/>
            <person name="Tindall B.J."/>
            <person name="Goker M."/>
            <person name="Bristow J."/>
            <person name="Eisen J.A."/>
            <person name="Markowitz V."/>
            <person name="Hugenholtz P."/>
            <person name="Kyrpides N.C."/>
            <person name="Klenk H.P."/>
        </authorList>
    </citation>
    <scope>NUCLEOTIDE SEQUENCE [LARGE SCALE GENOMIC DNA]</scope>
    <source>
        <strain evidence="8">DSM 44928 / JCM 14897 / NBRC 102108 / NRRL B-24433 / ID139908</strain>
    </source>
</reference>
<proteinExistence type="predicted"/>
<dbReference type="PROSITE" id="PS50977">
    <property type="entry name" value="HTH_TETR_2"/>
    <property type="match status" value="1"/>
</dbReference>
<keyword evidence="8" id="KW-1185">Reference proteome</keyword>
<dbReference type="Gene3D" id="1.10.10.60">
    <property type="entry name" value="Homeodomain-like"/>
    <property type="match status" value="1"/>
</dbReference>
<gene>
    <name evidence="7" type="ordered locus">Caci_5197</name>
</gene>
<dbReference type="GO" id="GO:0000976">
    <property type="term" value="F:transcription cis-regulatory region binding"/>
    <property type="evidence" value="ECO:0007669"/>
    <property type="project" value="TreeGrafter"/>
</dbReference>
<dbReference type="HOGENOM" id="CLU_069356_13_1_11"/>
<dbReference type="EMBL" id="CP001700">
    <property type="protein sequence ID" value="ACU74056.1"/>
    <property type="molecule type" value="Genomic_DNA"/>
</dbReference>
<evidence type="ECO:0000256" key="5">
    <source>
        <dbReference type="SAM" id="MobiDB-lite"/>
    </source>
</evidence>
<dbReference type="InterPro" id="IPR036271">
    <property type="entry name" value="Tet_transcr_reg_TetR-rel_C_sf"/>
</dbReference>